<dbReference type="FunFam" id="3.40.50.720:FF:000084">
    <property type="entry name" value="Short-chain dehydrogenase reductase"/>
    <property type="match status" value="1"/>
</dbReference>
<dbReference type="OrthoDB" id="9793325at2"/>
<name>Q11JH4_CHESB</name>
<dbReference type="EMBL" id="CP000390">
    <property type="protein sequence ID" value="ABG62451.1"/>
    <property type="molecule type" value="Genomic_DNA"/>
</dbReference>
<dbReference type="InterPro" id="IPR036291">
    <property type="entry name" value="NAD(P)-bd_dom_sf"/>
</dbReference>
<dbReference type="PANTHER" id="PTHR42879">
    <property type="entry name" value="3-OXOACYL-(ACYL-CARRIER-PROTEIN) REDUCTASE"/>
    <property type="match status" value="1"/>
</dbReference>
<comment type="similarity">
    <text evidence="1">Belongs to the short-chain dehydrogenases/reductases (SDR) family.</text>
</comment>
<gene>
    <name evidence="2" type="ordered locus">Meso_1054</name>
</gene>
<dbReference type="KEGG" id="mes:Meso_1054"/>
<dbReference type="SUPFAM" id="SSF51735">
    <property type="entry name" value="NAD(P)-binding Rossmann-fold domains"/>
    <property type="match status" value="1"/>
</dbReference>
<dbReference type="PRINTS" id="PR00081">
    <property type="entry name" value="GDHRDH"/>
</dbReference>
<sequence>MEVSLAGRAAVITGGSKGLGFATANRFAASGADVAILARTQSTLDEAVAEISKTAKGRVLGVSCDVAKAAETQAAYDKVVSAFGKVDILVNNAGESRLARFEEITDAMWHDDLEQKLMGAIRMTRLVWTQMKERRWGRVINVLSINAKNSRPGGAPTTVSRAAGLALTKVLAGEGAPYGVLVNALMVGNIVSDQTFRRHRMRTDGITLEEMVAEIGKDIPLGRMGQPEEFANMACFLASDLASYVTGAAIPVDGGKAPFI</sequence>
<protein>
    <submittedName>
        <fullName evidence="2">Short-chain dehydrogenase/reductase SDR</fullName>
    </submittedName>
</protein>
<organism evidence="2">
    <name type="scientific">Chelativorans sp. (strain BNC1)</name>
    <dbReference type="NCBI Taxonomy" id="266779"/>
    <lineage>
        <taxon>Bacteria</taxon>
        <taxon>Pseudomonadati</taxon>
        <taxon>Pseudomonadota</taxon>
        <taxon>Alphaproteobacteria</taxon>
        <taxon>Hyphomicrobiales</taxon>
        <taxon>Phyllobacteriaceae</taxon>
        <taxon>Chelativorans</taxon>
    </lineage>
</organism>
<dbReference type="Pfam" id="PF13561">
    <property type="entry name" value="adh_short_C2"/>
    <property type="match status" value="1"/>
</dbReference>
<dbReference type="PANTHER" id="PTHR42879:SF6">
    <property type="entry name" value="NADPH-DEPENDENT REDUCTASE BACG"/>
    <property type="match status" value="1"/>
</dbReference>
<dbReference type="InterPro" id="IPR002347">
    <property type="entry name" value="SDR_fam"/>
</dbReference>
<evidence type="ECO:0000256" key="1">
    <source>
        <dbReference type="ARBA" id="ARBA00006484"/>
    </source>
</evidence>
<accession>Q11JH4</accession>
<dbReference type="STRING" id="266779.Meso_1054"/>
<dbReference type="HOGENOM" id="CLU_010194_1_2_5"/>
<dbReference type="PRINTS" id="PR00080">
    <property type="entry name" value="SDRFAMILY"/>
</dbReference>
<dbReference type="eggNOG" id="COG1028">
    <property type="taxonomic scope" value="Bacteria"/>
</dbReference>
<reference evidence="2" key="1">
    <citation type="submission" date="2006-06" db="EMBL/GenBank/DDBJ databases">
        <title>Complete sequence of chromosome of Chelativorans sp. BNC1.</title>
        <authorList>
            <consortium name="US DOE Joint Genome Institute"/>
            <person name="Copeland A."/>
            <person name="Lucas S."/>
            <person name="Lapidus A."/>
            <person name="Barry K."/>
            <person name="Detter J.C."/>
            <person name="Glavina del Rio T."/>
            <person name="Hammon N."/>
            <person name="Israni S."/>
            <person name="Dalin E."/>
            <person name="Tice H."/>
            <person name="Pitluck S."/>
            <person name="Chertkov O."/>
            <person name="Brettin T."/>
            <person name="Bruce D."/>
            <person name="Han C."/>
            <person name="Tapia R."/>
            <person name="Gilna P."/>
            <person name="Schmutz J."/>
            <person name="Larimer F."/>
            <person name="Land M."/>
            <person name="Hauser L."/>
            <person name="Kyrpides N."/>
            <person name="Mikhailova N."/>
            <person name="Richardson P."/>
        </authorList>
    </citation>
    <scope>NUCLEOTIDE SEQUENCE</scope>
    <source>
        <strain evidence="2">BNC1</strain>
    </source>
</reference>
<evidence type="ECO:0000313" key="2">
    <source>
        <dbReference type="EMBL" id="ABG62451.1"/>
    </source>
</evidence>
<proteinExistence type="inferred from homology"/>
<dbReference type="Gene3D" id="3.40.50.720">
    <property type="entry name" value="NAD(P)-binding Rossmann-like Domain"/>
    <property type="match status" value="1"/>
</dbReference>
<dbReference type="AlphaFoldDB" id="Q11JH4"/>
<dbReference type="InterPro" id="IPR050259">
    <property type="entry name" value="SDR"/>
</dbReference>